<evidence type="ECO:0000256" key="1">
    <source>
        <dbReference type="ARBA" id="ARBA00001917"/>
    </source>
</evidence>
<protein>
    <submittedName>
        <fullName evidence="7">Alpha-hydroxy-acid oxidizing enzyme</fullName>
    </submittedName>
</protein>
<feature type="domain" description="FMN hydroxy acid dehydrogenase" evidence="6">
    <location>
        <begin position="6"/>
        <end position="388"/>
    </location>
</feature>
<dbReference type="InterPro" id="IPR008259">
    <property type="entry name" value="FMN_hydac_DH_AS"/>
</dbReference>
<dbReference type="PIRSF" id="PIRSF000138">
    <property type="entry name" value="Al-hdrx_acd_dh"/>
    <property type="match status" value="1"/>
</dbReference>
<dbReference type="PROSITE" id="PS00557">
    <property type="entry name" value="FMN_HYDROXY_ACID_DH_1"/>
    <property type="match status" value="1"/>
</dbReference>
<evidence type="ECO:0000313" key="7">
    <source>
        <dbReference type="EMBL" id="GLS20629.1"/>
    </source>
</evidence>
<evidence type="ECO:0000259" key="6">
    <source>
        <dbReference type="PROSITE" id="PS51349"/>
    </source>
</evidence>
<name>A0ABQ6CLJ4_9HYPH</name>
<dbReference type="SUPFAM" id="SSF51395">
    <property type="entry name" value="FMN-linked oxidoreductases"/>
    <property type="match status" value="1"/>
</dbReference>
<dbReference type="Pfam" id="PF01070">
    <property type="entry name" value="FMN_dh"/>
    <property type="match status" value="1"/>
</dbReference>
<keyword evidence="2" id="KW-0285">Flavoprotein</keyword>
<reference evidence="8" key="1">
    <citation type="journal article" date="2019" name="Int. J. Syst. Evol. Microbiol.">
        <title>The Global Catalogue of Microorganisms (GCM) 10K type strain sequencing project: providing services to taxonomists for standard genome sequencing and annotation.</title>
        <authorList>
            <consortium name="The Broad Institute Genomics Platform"/>
            <consortium name="The Broad Institute Genome Sequencing Center for Infectious Disease"/>
            <person name="Wu L."/>
            <person name="Ma J."/>
        </authorList>
    </citation>
    <scope>NUCLEOTIDE SEQUENCE [LARGE SCALE GENOMIC DNA]</scope>
    <source>
        <strain evidence="8">NBRC 101365</strain>
    </source>
</reference>
<dbReference type="Gene3D" id="3.20.20.70">
    <property type="entry name" value="Aldolase class I"/>
    <property type="match status" value="1"/>
</dbReference>
<keyword evidence="3" id="KW-0288">FMN</keyword>
<sequence>MPGQPDLQTGGYSIEAMRLLARSALPRFVFDFADGAAEDEWTLRRNEAAFDDYVFLPKPLNGAGERDLSITLFGHRLSMPLILGPTGLAGLFWPQAEQCIARAAAAAGTAFCLSHGSVCTLEDVAGIGASPRWMQVFIYKDRGFTRELASRAEAAGYDALVLTTDNQVLGKRERDLRNGFSIPPRFGPLDVAGMALKAPWLWRMREELQRINFGNYVRDGEKADIKTLAARMQSLLDQGMNWADVDALRAQWRGPLILKGVLHPDEAREALQHGIDAVIVSNHGGRQLDGAIGSLDALPGVVEAVQGRMPVLVDGGIRRGADMVKALALGATACLEGRPHLWGVAVAGEAGVAHVLETFRREIDRVMGLCGLRSIADIKPSLIRRSSFH</sequence>
<evidence type="ECO:0000256" key="3">
    <source>
        <dbReference type="ARBA" id="ARBA00022643"/>
    </source>
</evidence>
<comment type="caution">
    <text evidence="7">The sequence shown here is derived from an EMBL/GenBank/DDBJ whole genome shotgun (WGS) entry which is preliminary data.</text>
</comment>
<dbReference type="InterPro" id="IPR037396">
    <property type="entry name" value="FMN_HAD"/>
</dbReference>
<dbReference type="Proteomes" id="UP001156882">
    <property type="component" value="Unassembled WGS sequence"/>
</dbReference>
<comment type="similarity">
    <text evidence="5">Belongs to the FMN-dependent alpha-hydroxy acid dehydrogenase family.</text>
</comment>
<dbReference type="InterPro" id="IPR000262">
    <property type="entry name" value="FMN-dep_DH"/>
</dbReference>
<comment type="cofactor">
    <cofactor evidence="1">
        <name>FMN</name>
        <dbReference type="ChEBI" id="CHEBI:58210"/>
    </cofactor>
</comment>
<dbReference type="RefSeq" id="WP_284313711.1">
    <property type="nucleotide sequence ID" value="NZ_BSPC01000032.1"/>
</dbReference>
<gene>
    <name evidence="7" type="primary">lldD3</name>
    <name evidence="7" type="ORF">GCM10007874_36460</name>
</gene>
<evidence type="ECO:0000256" key="4">
    <source>
        <dbReference type="ARBA" id="ARBA00023002"/>
    </source>
</evidence>
<dbReference type="PANTHER" id="PTHR10578:SF107">
    <property type="entry name" value="2-HYDROXYACID OXIDASE 1"/>
    <property type="match status" value="1"/>
</dbReference>
<dbReference type="PROSITE" id="PS51349">
    <property type="entry name" value="FMN_HYDROXY_ACID_DH_2"/>
    <property type="match status" value="1"/>
</dbReference>
<dbReference type="InterPro" id="IPR012133">
    <property type="entry name" value="Alpha-hydoxy_acid_DH_FMN"/>
</dbReference>
<dbReference type="EMBL" id="BSPC01000032">
    <property type="protein sequence ID" value="GLS20629.1"/>
    <property type="molecule type" value="Genomic_DNA"/>
</dbReference>
<dbReference type="PANTHER" id="PTHR10578">
    <property type="entry name" value="S -2-HYDROXY-ACID OXIDASE-RELATED"/>
    <property type="match status" value="1"/>
</dbReference>
<evidence type="ECO:0000313" key="8">
    <source>
        <dbReference type="Proteomes" id="UP001156882"/>
    </source>
</evidence>
<evidence type="ECO:0000256" key="5">
    <source>
        <dbReference type="ARBA" id="ARBA00024042"/>
    </source>
</evidence>
<evidence type="ECO:0000256" key="2">
    <source>
        <dbReference type="ARBA" id="ARBA00022630"/>
    </source>
</evidence>
<dbReference type="InterPro" id="IPR013785">
    <property type="entry name" value="Aldolase_TIM"/>
</dbReference>
<organism evidence="7 8">
    <name type="scientific">Labrys miyagiensis</name>
    <dbReference type="NCBI Taxonomy" id="346912"/>
    <lineage>
        <taxon>Bacteria</taxon>
        <taxon>Pseudomonadati</taxon>
        <taxon>Pseudomonadota</taxon>
        <taxon>Alphaproteobacteria</taxon>
        <taxon>Hyphomicrobiales</taxon>
        <taxon>Xanthobacteraceae</taxon>
        <taxon>Labrys</taxon>
    </lineage>
</organism>
<keyword evidence="4" id="KW-0560">Oxidoreductase</keyword>
<accession>A0ABQ6CLJ4</accession>
<keyword evidence="8" id="KW-1185">Reference proteome</keyword>
<dbReference type="CDD" id="cd02809">
    <property type="entry name" value="alpha_hydroxyacid_oxid_FMN"/>
    <property type="match status" value="1"/>
</dbReference>
<proteinExistence type="inferred from homology"/>